<evidence type="ECO:0000256" key="6">
    <source>
        <dbReference type="ARBA" id="ARBA00049157"/>
    </source>
</evidence>
<sequence length="283" mass="28804">MTEPFGTRLRARLDKYGPLCVGIDPSPALLHAWGLDDSPAGLERFSRTVADAVGDVVAVTKPRPAFFERWGSRGFAVLESVLADLRQAGPLVVLDARRGDIGATMAAYAEAYLDHGSPLAADAVTLSPYFGFGTLEGAITSAVANDAGVFVLTRGERAEAARVLAGVAAANAGRAPLGPIGVVAEGSMGGGSVSGGSVSGGAPVSGAADPLGSDLLDRLNGPVLVPGVGGPRGVSPADLARLFPSVRHAVVPAVSGAVLADPARVRERTLRYRDECAHHLSTP</sequence>
<dbReference type="SUPFAM" id="SSF51366">
    <property type="entry name" value="Ribulose-phoshate binding barrel"/>
    <property type="match status" value="1"/>
</dbReference>
<evidence type="ECO:0000256" key="3">
    <source>
        <dbReference type="ARBA" id="ARBA00022793"/>
    </source>
</evidence>
<gene>
    <name evidence="9" type="ORF">HD595_006648</name>
</gene>
<dbReference type="EMBL" id="JAMZEC010000001">
    <property type="protein sequence ID" value="MCP2350526.1"/>
    <property type="molecule type" value="Genomic_DNA"/>
</dbReference>
<evidence type="ECO:0000256" key="7">
    <source>
        <dbReference type="NCBIfam" id="TIGR02127"/>
    </source>
</evidence>
<keyword evidence="5 9" id="KW-0456">Lyase</keyword>
<evidence type="ECO:0000313" key="9">
    <source>
        <dbReference type="EMBL" id="MCP2350526.1"/>
    </source>
</evidence>
<reference evidence="9 10" key="1">
    <citation type="submission" date="2022-06" db="EMBL/GenBank/DDBJ databases">
        <title>Sequencing the genomes of 1000 actinobacteria strains.</title>
        <authorList>
            <person name="Klenk H.-P."/>
        </authorList>
    </citation>
    <scope>NUCLEOTIDE SEQUENCE [LARGE SCALE GENOMIC DNA]</scope>
    <source>
        <strain evidence="9 10">DSM 44170</strain>
    </source>
</reference>
<comment type="catalytic activity">
    <reaction evidence="6">
        <text>orotidine 5'-phosphate + H(+) = UMP + CO2</text>
        <dbReference type="Rhea" id="RHEA:11596"/>
        <dbReference type="ChEBI" id="CHEBI:15378"/>
        <dbReference type="ChEBI" id="CHEBI:16526"/>
        <dbReference type="ChEBI" id="CHEBI:57538"/>
        <dbReference type="ChEBI" id="CHEBI:57865"/>
        <dbReference type="EC" id="4.1.1.23"/>
    </reaction>
</comment>
<evidence type="ECO:0000256" key="1">
    <source>
        <dbReference type="ARBA" id="ARBA00004861"/>
    </source>
</evidence>
<organism evidence="9 10">
    <name type="scientific">Nonomuraea roseoviolacea subsp. carminata</name>
    <dbReference type="NCBI Taxonomy" id="160689"/>
    <lineage>
        <taxon>Bacteria</taxon>
        <taxon>Bacillati</taxon>
        <taxon>Actinomycetota</taxon>
        <taxon>Actinomycetes</taxon>
        <taxon>Streptosporangiales</taxon>
        <taxon>Streptosporangiaceae</taxon>
        <taxon>Nonomuraea</taxon>
    </lineage>
</organism>
<comment type="caution">
    <text evidence="9">The sequence shown here is derived from an EMBL/GenBank/DDBJ whole genome shotgun (WGS) entry which is preliminary data.</text>
</comment>
<keyword evidence="10" id="KW-1185">Reference proteome</keyword>
<feature type="domain" description="Orotidine 5'-phosphate decarboxylase" evidence="8">
    <location>
        <begin position="18"/>
        <end position="271"/>
    </location>
</feature>
<dbReference type="InterPro" id="IPR011060">
    <property type="entry name" value="RibuloseP-bd_barrel"/>
</dbReference>
<comment type="pathway">
    <text evidence="1">Pyrimidine metabolism; UMP biosynthesis via de novo pathway; UMP from orotate: step 2/2.</text>
</comment>
<accession>A0ABT1KAV3</accession>
<evidence type="ECO:0000256" key="2">
    <source>
        <dbReference type="ARBA" id="ARBA00008847"/>
    </source>
</evidence>
<evidence type="ECO:0000313" key="10">
    <source>
        <dbReference type="Proteomes" id="UP001320766"/>
    </source>
</evidence>
<dbReference type="PANTHER" id="PTHR43375">
    <property type="entry name" value="OROTIDINE 5'-PHOSPHATE DECARBOXYLASE"/>
    <property type="match status" value="1"/>
</dbReference>
<dbReference type="Proteomes" id="UP001320766">
    <property type="component" value="Unassembled WGS sequence"/>
</dbReference>
<dbReference type="NCBIfam" id="TIGR02127">
    <property type="entry name" value="pyrF_sub2"/>
    <property type="match status" value="1"/>
</dbReference>
<dbReference type="GO" id="GO:0004590">
    <property type="term" value="F:orotidine-5'-phosphate decarboxylase activity"/>
    <property type="evidence" value="ECO:0007669"/>
    <property type="project" value="UniProtKB-EC"/>
</dbReference>
<keyword evidence="4" id="KW-0665">Pyrimidine biosynthesis</keyword>
<dbReference type="Pfam" id="PF00215">
    <property type="entry name" value="OMPdecase"/>
    <property type="match status" value="1"/>
</dbReference>
<protein>
    <recommendedName>
        <fullName evidence="7">Orotidine-5'-phosphate decarboxylase</fullName>
        <ecNumber evidence="7">4.1.1.23</ecNumber>
    </recommendedName>
</protein>
<evidence type="ECO:0000256" key="4">
    <source>
        <dbReference type="ARBA" id="ARBA00022975"/>
    </source>
</evidence>
<dbReference type="RefSeq" id="WP_253775963.1">
    <property type="nucleotide sequence ID" value="NZ_BAAAVE010000017.1"/>
</dbReference>
<dbReference type="InterPro" id="IPR013785">
    <property type="entry name" value="Aldolase_TIM"/>
</dbReference>
<name>A0ABT1KAV3_9ACTN</name>
<comment type="similarity">
    <text evidence="2">Belongs to the OMP decarboxylase family. Type 2 subfamily.</text>
</comment>
<dbReference type="InterPro" id="IPR011995">
    <property type="entry name" value="OMPdecase_type-2"/>
</dbReference>
<dbReference type="InterPro" id="IPR001754">
    <property type="entry name" value="OMPdeCOase_dom"/>
</dbReference>
<proteinExistence type="inferred from homology"/>
<dbReference type="SMART" id="SM00934">
    <property type="entry name" value="OMPdecase"/>
    <property type="match status" value="1"/>
</dbReference>
<evidence type="ECO:0000259" key="8">
    <source>
        <dbReference type="SMART" id="SM00934"/>
    </source>
</evidence>
<dbReference type="Gene3D" id="3.20.20.70">
    <property type="entry name" value="Aldolase class I"/>
    <property type="match status" value="1"/>
</dbReference>
<keyword evidence="3" id="KW-0210">Decarboxylase</keyword>
<dbReference type="EC" id="4.1.1.23" evidence="7"/>
<dbReference type="PANTHER" id="PTHR43375:SF1">
    <property type="entry name" value="OROTIDINE 5'-PHOSPHATE DECARBOXYLASE"/>
    <property type="match status" value="1"/>
</dbReference>
<evidence type="ECO:0000256" key="5">
    <source>
        <dbReference type="ARBA" id="ARBA00023239"/>
    </source>
</evidence>